<keyword evidence="10" id="KW-0418">Kinase</keyword>
<comment type="subcellular location">
    <subcellularLocation>
        <location evidence="1">Cell inner membrane</location>
        <topology evidence="1">Multi-pass membrane protein</topology>
    </subcellularLocation>
</comment>
<keyword evidence="7" id="KW-0808">Transferase</keyword>
<comment type="caution">
    <text evidence="20">The sequence shown here is derived from an EMBL/GenBank/DDBJ whole genome shotgun (WGS) entry which is preliminary data.</text>
</comment>
<keyword evidence="9" id="KW-0547">Nucleotide-binding</keyword>
<evidence type="ECO:0000256" key="6">
    <source>
        <dbReference type="ARBA" id="ARBA00022519"/>
    </source>
</evidence>
<dbReference type="Pfam" id="PF02706">
    <property type="entry name" value="Wzz"/>
    <property type="match status" value="1"/>
</dbReference>
<gene>
    <name evidence="20" type="ORF">BJF93_03595</name>
</gene>
<dbReference type="GO" id="GO:0005524">
    <property type="term" value="F:ATP binding"/>
    <property type="evidence" value="ECO:0007669"/>
    <property type="project" value="UniProtKB-KW"/>
</dbReference>
<proteinExistence type="inferred from homology"/>
<comment type="similarity">
    <text evidence="3">Belongs to the etk/wzc family.</text>
</comment>
<dbReference type="GO" id="GO:0004715">
    <property type="term" value="F:non-membrane spanning protein tyrosine kinase activity"/>
    <property type="evidence" value="ECO:0007669"/>
    <property type="project" value="UniProtKB-EC"/>
</dbReference>
<dbReference type="PANTHER" id="PTHR32309:SF13">
    <property type="entry name" value="FERRIC ENTEROBACTIN TRANSPORT PROTEIN FEPE"/>
    <property type="match status" value="1"/>
</dbReference>
<evidence type="ECO:0000259" key="17">
    <source>
        <dbReference type="Pfam" id="PF02706"/>
    </source>
</evidence>
<evidence type="ECO:0000256" key="3">
    <source>
        <dbReference type="ARBA" id="ARBA00008883"/>
    </source>
</evidence>
<dbReference type="GO" id="GO:0005886">
    <property type="term" value="C:plasma membrane"/>
    <property type="evidence" value="ECO:0007669"/>
    <property type="project" value="UniProtKB-SubCell"/>
</dbReference>
<evidence type="ECO:0000256" key="12">
    <source>
        <dbReference type="ARBA" id="ARBA00022989"/>
    </source>
</evidence>
<dbReference type="Pfam" id="PF13807">
    <property type="entry name" value="GNVR"/>
    <property type="match status" value="1"/>
</dbReference>
<protein>
    <recommendedName>
        <fullName evidence="4">non-specific protein-tyrosine kinase</fullName>
        <ecNumber evidence="4">2.7.10.2</ecNumber>
    </recommendedName>
</protein>
<evidence type="ECO:0000256" key="10">
    <source>
        <dbReference type="ARBA" id="ARBA00022777"/>
    </source>
</evidence>
<feature type="domain" description="Tyrosine-protein kinase G-rich" evidence="19">
    <location>
        <begin position="394"/>
        <end position="467"/>
    </location>
</feature>
<evidence type="ECO:0000256" key="16">
    <source>
        <dbReference type="SAM" id="Phobius"/>
    </source>
</evidence>
<evidence type="ECO:0000256" key="1">
    <source>
        <dbReference type="ARBA" id="ARBA00004429"/>
    </source>
</evidence>
<dbReference type="InterPro" id="IPR027417">
    <property type="entry name" value="P-loop_NTPase"/>
</dbReference>
<keyword evidence="13 16" id="KW-0472">Membrane</keyword>
<keyword evidence="14" id="KW-0829">Tyrosine-protein kinase</keyword>
<keyword evidence="6" id="KW-0997">Cell inner membrane</keyword>
<evidence type="ECO:0000256" key="4">
    <source>
        <dbReference type="ARBA" id="ARBA00011903"/>
    </source>
</evidence>
<dbReference type="EC" id="2.7.10.2" evidence="4"/>
<evidence type="ECO:0000256" key="13">
    <source>
        <dbReference type="ARBA" id="ARBA00023136"/>
    </source>
</evidence>
<dbReference type="InterPro" id="IPR032807">
    <property type="entry name" value="GNVR"/>
</dbReference>
<evidence type="ECO:0000256" key="11">
    <source>
        <dbReference type="ARBA" id="ARBA00022840"/>
    </source>
</evidence>
<feature type="domain" description="Polysaccharide chain length determinant N-terminal" evidence="17">
    <location>
        <begin position="13"/>
        <end position="109"/>
    </location>
</feature>
<reference evidence="20 21" key="1">
    <citation type="submission" date="2016-09" db="EMBL/GenBank/DDBJ databases">
        <title>Rhizobium sp. nov., a novel species isolated from the rice rhizosphere.</title>
        <authorList>
            <person name="Zhao J."/>
            <person name="Zhang X."/>
        </authorList>
    </citation>
    <scope>NUCLEOTIDE SEQUENCE [LARGE SCALE GENOMIC DNA]</scope>
    <source>
        <strain evidence="20 21">1.7048</strain>
    </source>
</reference>
<comment type="similarity">
    <text evidence="2">Belongs to the CpsD/CapB family.</text>
</comment>
<dbReference type="NCBIfam" id="TIGR01005">
    <property type="entry name" value="eps_transp_fam"/>
    <property type="match status" value="1"/>
</dbReference>
<evidence type="ECO:0000313" key="21">
    <source>
        <dbReference type="Proteomes" id="UP000186364"/>
    </source>
</evidence>
<accession>A0A1Q9AV46</accession>
<evidence type="ECO:0000259" key="19">
    <source>
        <dbReference type="Pfam" id="PF13807"/>
    </source>
</evidence>
<evidence type="ECO:0000256" key="2">
    <source>
        <dbReference type="ARBA" id="ARBA00007316"/>
    </source>
</evidence>
<evidence type="ECO:0000256" key="14">
    <source>
        <dbReference type="ARBA" id="ARBA00023137"/>
    </source>
</evidence>
<evidence type="ECO:0000256" key="9">
    <source>
        <dbReference type="ARBA" id="ARBA00022741"/>
    </source>
</evidence>
<evidence type="ECO:0000256" key="7">
    <source>
        <dbReference type="ARBA" id="ARBA00022679"/>
    </source>
</evidence>
<dbReference type="InterPro" id="IPR005700">
    <property type="entry name" value="EPS_ExoP-like"/>
</dbReference>
<dbReference type="InterPro" id="IPR025669">
    <property type="entry name" value="AAA_dom"/>
</dbReference>
<feature type="transmembrane region" description="Helical" evidence="16">
    <location>
        <begin position="28"/>
        <end position="47"/>
    </location>
</feature>
<name>A0A1Q9AV46_9HYPH</name>
<dbReference type="InterPro" id="IPR003856">
    <property type="entry name" value="LPS_length_determ_N"/>
</dbReference>
<dbReference type="AlphaFoldDB" id="A0A1Q9AV46"/>
<sequence>MSEFLPSSTETAIDFSQIRAIIRRQWKIVAIAGFVALVLGAVFAFTATPRYTASATLIIDANNQQISNQILSNGNQNMLMGLKDDDATILSEVEILKSERIAKVVVDKLDLLNDPDFNGENDSALKKGIAAAKAYVRSLVKPGNQEELTLDVQKQNAADLLLNNLNASRVGRTLLLGVDYTSTSPELSAKIANAVVDAYLDDQFTSKLESTRRAGDWLLSRINDLREQSLQSDLAVQKFRADKGLIASGGELVSDQQLTQINSKLIEAQNETAGAQAKYREIQAIVDGHEVNAAVRATLDSDVINKLQQEYLDASRREAEISNRYGENHYQAVRLRDQMKEYERVMFEELGRIAQTYKSNYEIALARQRALEQQVTTATSKSALANDDLVQLRELDRTASAYKTLYETYLQRFQESTQRESFPVTEARVVNRADVPQLASYPKKPIIMILALVLGCGLGAMVGAVREVGERFFRTGEQVRETLDVEFLGQIPRVEDEPLRQSRDEPTARNAIINHSSIDRFAIDKPFSSFTETIRAAKIAVDFMAKGQGGKIVGIVSVLPGEGKSTVAVNFAQYLAKQGARTLIIDADLRNPGATRAIGRHAQNGIFEVLRENAPFRDVVLTDPETSLNFLPAVSKHRIPFSAELLSSESMDELLTHLSKVYDYIILDLPPLGPVVDARAISSKIGCFVMVIEWGQTARRVVRTAMQSNPEVMRKCAGVVLNKVDLRKQGLYMHQDDGFYQNSRYNTYYTDDK</sequence>
<dbReference type="Pfam" id="PF13614">
    <property type="entry name" value="AAA_31"/>
    <property type="match status" value="1"/>
</dbReference>
<keyword evidence="21" id="KW-1185">Reference proteome</keyword>
<dbReference type="PANTHER" id="PTHR32309">
    <property type="entry name" value="TYROSINE-PROTEIN KINASE"/>
    <property type="match status" value="1"/>
</dbReference>
<evidence type="ECO:0000259" key="18">
    <source>
        <dbReference type="Pfam" id="PF13614"/>
    </source>
</evidence>
<dbReference type="CDD" id="cd05387">
    <property type="entry name" value="BY-kinase"/>
    <property type="match status" value="1"/>
</dbReference>
<feature type="domain" description="AAA" evidence="18">
    <location>
        <begin position="551"/>
        <end position="676"/>
    </location>
</feature>
<dbReference type="NCBIfam" id="TIGR01007">
    <property type="entry name" value="eps_fam"/>
    <property type="match status" value="1"/>
</dbReference>
<dbReference type="InterPro" id="IPR050445">
    <property type="entry name" value="Bact_polysacc_biosynth/exp"/>
</dbReference>
<keyword evidence="11" id="KW-0067">ATP-binding</keyword>
<keyword evidence="8 16" id="KW-0812">Transmembrane</keyword>
<dbReference type="SUPFAM" id="SSF52540">
    <property type="entry name" value="P-loop containing nucleoside triphosphate hydrolases"/>
    <property type="match status" value="1"/>
</dbReference>
<keyword evidence="5" id="KW-1003">Cell membrane</keyword>
<evidence type="ECO:0000256" key="8">
    <source>
        <dbReference type="ARBA" id="ARBA00022692"/>
    </source>
</evidence>
<dbReference type="Gene3D" id="3.40.50.300">
    <property type="entry name" value="P-loop containing nucleotide triphosphate hydrolases"/>
    <property type="match status" value="1"/>
</dbReference>
<dbReference type="EMBL" id="MKIP01000053">
    <property type="protein sequence ID" value="OLP59284.1"/>
    <property type="molecule type" value="Genomic_DNA"/>
</dbReference>
<keyword evidence="12 16" id="KW-1133">Transmembrane helix</keyword>
<evidence type="ECO:0000256" key="15">
    <source>
        <dbReference type="ARBA" id="ARBA00051245"/>
    </source>
</evidence>
<evidence type="ECO:0000313" key="20">
    <source>
        <dbReference type="EMBL" id="OLP59284.1"/>
    </source>
</evidence>
<dbReference type="InterPro" id="IPR005702">
    <property type="entry name" value="Wzc-like_C"/>
</dbReference>
<comment type="catalytic activity">
    <reaction evidence="15">
        <text>L-tyrosyl-[protein] + ATP = O-phospho-L-tyrosyl-[protein] + ADP + H(+)</text>
        <dbReference type="Rhea" id="RHEA:10596"/>
        <dbReference type="Rhea" id="RHEA-COMP:10136"/>
        <dbReference type="Rhea" id="RHEA-COMP:20101"/>
        <dbReference type="ChEBI" id="CHEBI:15378"/>
        <dbReference type="ChEBI" id="CHEBI:30616"/>
        <dbReference type="ChEBI" id="CHEBI:46858"/>
        <dbReference type="ChEBI" id="CHEBI:61978"/>
        <dbReference type="ChEBI" id="CHEBI:456216"/>
        <dbReference type="EC" id="2.7.10.2"/>
    </reaction>
</comment>
<organism evidence="20 21">
    <name type="scientific">Xaviernesmea oryzae</name>
    <dbReference type="NCBI Taxonomy" id="464029"/>
    <lineage>
        <taxon>Bacteria</taxon>
        <taxon>Pseudomonadati</taxon>
        <taxon>Pseudomonadota</taxon>
        <taxon>Alphaproteobacteria</taxon>
        <taxon>Hyphomicrobiales</taxon>
        <taxon>Rhizobiaceae</taxon>
        <taxon>Rhizobium/Agrobacterium group</taxon>
        <taxon>Xaviernesmea</taxon>
    </lineage>
</organism>
<evidence type="ECO:0000256" key="5">
    <source>
        <dbReference type="ARBA" id="ARBA00022475"/>
    </source>
</evidence>
<dbReference type="Proteomes" id="UP000186364">
    <property type="component" value="Unassembled WGS sequence"/>
</dbReference>